<proteinExistence type="predicted"/>
<dbReference type="AlphaFoldDB" id="A0A7U2F4C8"/>
<evidence type="ECO:0000313" key="2">
    <source>
        <dbReference type="Proteomes" id="UP000663193"/>
    </source>
</evidence>
<reference evidence="2" key="1">
    <citation type="journal article" date="2021" name="BMC Genomics">
        <title>Chromosome-level genome assembly and manually-curated proteome of model necrotroph Parastagonospora nodorum Sn15 reveals a genome-wide trove of candidate effector homologs, and redundancy of virulence-related functions within an accessory chromosome.</title>
        <authorList>
            <person name="Bertazzoni S."/>
            <person name="Jones D.A.B."/>
            <person name="Phan H.T."/>
            <person name="Tan K.-C."/>
            <person name="Hane J.K."/>
        </authorList>
    </citation>
    <scope>NUCLEOTIDE SEQUENCE [LARGE SCALE GENOMIC DNA]</scope>
    <source>
        <strain evidence="2">SN15 / ATCC MYA-4574 / FGSC 10173)</strain>
    </source>
</reference>
<name>A0A7U2F4C8_PHANO</name>
<dbReference type="OrthoDB" id="10591644at2759"/>
<gene>
    <name evidence="1" type="ORF">JI435_045400</name>
</gene>
<organism evidence="1 2">
    <name type="scientific">Phaeosphaeria nodorum (strain SN15 / ATCC MYA-4574 / FGSC 10173)</name>
    <name type="common">Glume blotch fungus</name>
    <name type="synonym">Parastagonospora nodorum</name>
    <dbReference type="NCBI Taxonomy" id="321614"/>
    <lineage>
        <taxon>Eukaryota</taxon>
        <taxon>Fungi</taxon>
        <taxon>Dikarya</taxon>
        <taxon>Ascomycota</taxon>
        <taxon>Pezizomycotina</taxon>
        <taxon>Dothideomycetes</taxon>
        <taxon>Pleosporomycetidae</taxon>
        <taxon>Pleosporales</taxon>
        <taxon>Pleosporineae</taxon>
        <taxon>Phaeosphaeriaceae</taxon>
        <taxon>Parastagonospora</taxon>
    </lineage>
</organism>
<protein>
    <submittedName>
        <fullName evidence="1">Uncharacterized protein</fullName>
    </submittedName>
</protein>
<dbReference type="VEuPathDB" id="FungiDB:JI435_045400"/>
<evidence type="ECO:0000313" key="1">
    <source>
        <dbReference type="EMBL" id="QRC98483.1"/>
    </source>
</evidence>
<keyword evidence="2" id="KW-1185">Reference proteome</keyword>
<dbReference type="EMBL" id="CP069030">
    <property type="protein sequence ID" value="QRC98483.1"/>
    <property type="molecule type" value="Genomic_DNA"/>
</dbReference>
<accession>A0A7U2F4C8</accession>
<dbReference type="Proteomes" id="UP000663193">
    <property type="component" value="Chromosome 8"/>
</dbReference>
<sequence length="33" mass="3959">MNPENLSFKRFPQFDKSLAVWEPNYGDCPSDYY</sequence>